<evidence type="ECO:0000256" key="1">
    <source>
        <dbReference type="ARBA" id="ARBA00006226"/>
    </source>
</evidence>
<organism evidence="3 4">
    <name type="scientific">Crenothrix polyspora</name>
    <dbReference type="NCBI Taxonomy" id="360316"/>
    <lineage>
        <taxon>Bacteria</taxon>
        <taxon>Pseudomonadati</taxon>
        <taxon>Pseudomonadota</taxon>
        <taxon>Gammaproteobacteria</taxon>
        <taxon>Methylococcales</taxon>
        <taxon>Crenotrichaceae</taxon>
        <taxon>Crenothrix</taxon>
    </lineage>
</organism>
<dbReference type="PANTHER" id="PTHR33755">
    <property type="entry name" value="TOXIN PARE1-RELATED"/>
    <property type="match status" value="1"/>
</dbReference>
<dbReference type="OrthoDB" id="9809155at2"/>
<keyword evidence="4" id="KW-1185">Reference proteome</keyword>
<dbReference type="RefSeq" id="WP_087144667.1">
    <property type="nucleotide sequence ID" value="NZ_FUKI01000143.1"/>
</dbReference>
<evidence type="ECO:0000313" key="3">
    <source>
        <dbReference type="EMBL" id="SJM95156.1"/>
    </source>
</evidence>
<dbReference type="Gene3D" id="3.30.2310.20">
    <property type="entry name" value="RelE-like"/>
    <property type="match status" value="1"/>
</dbReference>
<reference evidence="4" key="1">
    <citation type="submission" date="2017-02" db="EMBL/GenBank/DDBJ databases">
        <authorList>
            <person name="Daims H."/>
        </authorList>
    </citation>
    <scope>NUCLEOTIDE SEQUENCE [LARGE SCALE GENOMIC DNA]</scope>
</reference>
<dbReference type="EMBL" id="FUKI01000143">
    <property type="protein sequence ID" value="SJM95156.1"/>
    <property type="molecule type" value="Genomic_DNA"/>
</dbReference>
<dbReference type="InterPro" id="IPR035093">
    <property type="entry name" value="RelE/ParE_toxin_dom_sf"/>
</dbReference>
<dbReference type="PANTHER" id="PTHR33755:SF8">
    <property type="entry name" value="TOXIN PARE2"/>
    <property type="match status" value="1"/>
</dbReference>
<keyword evidence="2" id="KW-1277">Toxin-antitoxin system</keyword>
<proteinExistence type="inferred from homology"/>
<dbReference type="Proteomes" id="UP000195667">
    <property type="component" value="Unassembled WGS sequence"/>
</dbReference>
<sequence>MKIEFLEAAQAELDEAFNWYEAQQVNLGVQFLTEFDAAIRRICAYPKSYALLTEDIRRCLIKRFPYGVLYGIDADTIVIVAVAHLHRKPNYWIGRLG</sequence>
<gene>
    <name evidence="3" type="ORF">CRENPOLYSF1_650002</name>
</gene>
<name>A0A1R4HFX7_9GAMM</name>
<dbReference type="Pfam" id="PF05016">
    <property type="entry name" value="ParE_toxin"/>
    <property type="match status" value="1"/>
</dbReference>
<protein>
    <submittedName>
        <fullName evidence="3">Plasmid stabilization system protein</fullName>
    </submittedName>
</protein>
<comment type="similarity">
    <text evidence="1">Belongs to the RelE toxin family.</text>
</comment>
<dbReference type="InterPro" id="IPR051803">
    <property type="entry name" value="TA_system_RelE-like_toxin"/>
</dbReference>
<evidence type="ECO:0000256" key="2">
    <source>
        <dbReference type="ARBA" id="ARBA00022649"/>
    </source>
</evidence>
<accession>A0A1R4HFX7</accession>
<evidence type="ECO:0000313" key="4">
    <source>
        <dbReference type="Proteomes" id="UP000195667"/>
    </source>
</evidence>
<dbReference type="InterPro" id="IPR007712">
    <property type="entry name" value="RelE/ParE_toxin"/>
</dbReference>
<dbReference type="AlphaFoldDB" id="A0A1R4HFX7"/>